<sequence>MVDTIVDNTTAIEKLGQTVEKIKPKVYTFKNHYYFPSVGEEFVSNIVTDDQGEKHETGGPLYLDLSTNKLYK</sequence>
<evidence type="ECO:0000313" key="1">
    <source>
        <dbReference type="EMBL" id="DAD76591.1"/>
    </source>
</evidence>
<proteinExistence type="predicted"/>
<accession>A0A8S5M3D4</accession>
<reference evidence="1" key="1">
    <citation type="journal article" date="2021" name="Proc. Natl. Acad. Sci. U.S.A.">
        <title>A Catalog of Tens of Thousands of Viruses from Human Metagenomes Reveals Hidden Associations with Chronic Diseases.</title>
        <authorList>
            <person name="Tisza M.J."/>
            <person name="Buck C.B."/>
        </authorList>
    </citation>
    <scope>NUCLEOTIDE SEQUENCE</scope>
    <source>
        <strain evidence="1">CtOkv13</strain>
    </source>
</reference>
<dbReference type="EMBL" id="BK014805">
    <property type="protein sequence ID" value="DAD76591.1"/>
    <property type="molecule type" value="Genomic_DNA"/>
</dbReference>
<organism evidence="1">
    <name type="scientific">Siphoviridae sp. ctOkv13</name>
    <dbReference type="NCBI Taxonomy" id="2826314"/>
    <lineage>
        <taxon>Viruses</taxon>
        <taxon>Duplodnaviria</taxon>
        <taxon>Heunggongvirae</taxon>
        <taxon>Uroviricota</taxon>
        <taxon>Caudoviricetes</taxon>
    </lineage>
</organism>
<name>A0A8S5M3D4_9CAUD</name>
<protein>
    <submittedName>
        <fullName evidence="1">Uncharacterized protein</fullName>
    </submittedName>
</protein>